<evidence type="ECO:0000256" key="2">
    <source>
        <dbReference type="ARBA" id="ARBA00022670"/>
    </source>
</evidence>
<keyword evidence="8" id="KW-1185">Reference proteome</keyword>
<dbReference type="InterPro" id="IPR036852">
    <property type="entry name" value="Peptidase_S8/S53_dom_sf"/>
</dbReference>
<evidence type="ECO:0000256" key="1">
    <source>
        <dbReference type="ARBA" id="ARBA00011073"/>
    </source>
</evidence>
<gene>
    <name evidence="7" type="ORF">SAMN05660918_2071</name>
</gene>
<evidence type="ECO:0000313" key="7">
    <source>
        <dbReference type="EMBL" id="SEI99091.1"/>
    </source>
</evidence>
<organism evidence="7 8">
    <name type="scientific">Flavobacterium terrigena</name>
    <dbReference type="NCBI Taxonomy" id="402734"/>
    <lineage>
        <taxon>Bacteria</taxon>
        <taxon>Pseudomonadati</taxon>
        <taxon>Bacteroidota</taxon>
        <taxon>Flavobacteriia</taxon>
        <taxon>Flavobacteriales</taxon>
        <taxon>Flavobacteriaceae</taxon>
        <taxon>Flavobacterium</taxon>
    </lineage>
</organism>
<dbReference type="PROSITE" id="PS00138">
    <property type="entry name" value="SUBTILASE_SER"/>
    <property type="match status" value="1"/>
</dbReference>
<dbReference type="InterPro" id="IPR050131">
    <property type="entry name" value="Peptidase_S8_subtilisin-like"/>
</dbReference>
<sequence>MKKLLLLFVVCISCKTTKTNTSNKLTVSNDSVSWYMKDYQNDKIPGISLEKWNLENKKKPKQKQIIVAVIDMQIDINHEDLKNQIWINKKEIPNNNIDDDNNGYVDDTNGWCFIGHENKGYNVSANFDFVRILREKKSIFENKTEKDVKAEDLYEFKQYERAKKIKKNHIAYYQNWYNNIDFEYSVFKQAEDSLKSHFKDKSYSLTDLKKLYEEKKINDKSFHERVRDKDKDFGALISYMISDFETQMFSFEDVENRRKDLDSVLKNDLSEEYNDRKFIKGYKGLFEKGYGNNNVSEKIKGFSSINEHGTEVSGTLAATRGNNIGINGVHNNIKIMPVVTSCSGDEHDYDIANAIYYAVDNGAKIINMSFSKWLSLHENVVEEAIKYAEKKNVLIVHSAGNYSMSIDDTFTLFPNDYSYERKEEFVSNFINVGAVTNKVNENLVSSFSDYGKINVDIFAPGDNIYTCMPNNKYKFDSGTSLSSPMVSGTAALIWLYYPELTAKQVKDIILESGTKYDVEVIVPGTTDKKVKFSELSKSGSVLNVYNAMQLAEKVSQLKS</sequence>
<dbReference type="InterPro" id="IPR022398">
    <property type="entry name" value="Peptidase_S8_His-AS"/>
</dbReference>
<dbReference type="PANTHER" id="PTHR43806:SF11">
    <property type="entry name" value="CEREVISIN-RELATED"/>
    <property type="match status" value="1"/>
</dbReference>
<keyword evidence="2 5" id="KW-0645">Protease</keyword>
<feature type="domain" description="Peptidase S8/S53" evidence="6">
    <location>
        <begin position="63"/>
        <end position="515"/>
    </location>
</feature>
<protein>
    <submittedName>
        <fullName evidence="7">Subtilase family protein</fullName>
    </submittedName>
</protein>
<dbReference type="STRING" id="402734.SAMN05660918_2071"/>
<dbReference type="AlphaFoldDB" id="A0A1H6V3J6"/>
<feature type="active site" description="Charge relay system" evidence="5">
    <location>
        <position position="308"/>
    </location>
</feature>
<dbReference type="Proteomes" id="UP000199702">
    <property type="component" value="Unassembled WGS sequence"/>
</dbReference>
<evidence type="ECO:0000256" key="3">
    <source>
        <dbReference type="ARBA" id="ARBA00022801"/>
    </source>
</evidence>
<keyword evidence="3 5" id="KW-0378">Hydrolase</keyword>
<dbReference type="InterPro" id="IPR023828">
    <property type="entry name" value="Peptidase_S8_Ser-AS"/>
</dbReference>
<evidence type="ECO:0000259" key="6">
    <source>
        <dbReference type="Pfam" id="PF00082"/>
    </source>
</evidence>
<dbReference type="RefSeq" id="WP_091312716.1">
    <property type="nucleotide sequence ID" value="NZ_CBCSJU010000006.1"/>
</dbReference>
<dbReference type="SUPFAM" id="SSF52743">
    <property type="entry name" value="Subtilisin-like"/>
    <property type="match status" value="1"/>
</dbReference>
<dbReference type="EMBL" id="FNYA01000005">
    <property type="protein sequence ID" value="SEI99091.1"/>
    <property type="molecule type" value="Genomic_DNA"/>
</dbReference>
<comment type="similarity">
    <text evidence="1 5">Belongs to the peptidase S8 family.</text>
</comment>
<dbReference type="GO" id="GO:0006508">
    <property type="term" value="P:proteolysis"/>
    <property type="evidence" value="ECO:0007669"/>
    <property type="project" value="UniProtKB-KW"/>
</dbReference>
<proteinExistence type="inferred from homology"/>
<keyword evidence="4 5" id="KW-0720">Serine protease</keyword>
<dbReference type="InterPro" id="IPR015500">
    <property type="entry name" value="Peptidase_S8_subtilisin-rel"/>
</dbReference>
<accession>A0A1H6V3J6</accession>
<dbReference type="PANTHER" id="PTHR43806">
    <property type="entry name" value="PEPTIDASE S8"/>
    <property type="match status" value="1"/>
</dbReference>
<name>A0A1H6V3J6_9FLAO</name>
<dbReference type="PRINTS" id="PR00723">
    <property type="entry name" value="SUBTILISIN"/>
</dbReference>
<dbReference type="InterPro" id="IPR000209">
    <property type="entry name" value="Peptidase_S8/S53_dom"/>
</dbReference>
<evidence type="ECO:0000256" key="5">
    <source>
        <dbReference type="PROSITE-ProRule" id="PRU01240"/>
    </source>
</evidence>
<dbReference type="Pfam" id="PF00082">
    <property type="entry name" value="Peptidase_S8"/>
    <property type="match status" value="1"/>
</dbReference>
<feature type="active site" description="Charge relay system" evidence="5">
    <location>
        <position position="480"/>
    </location>
</feature>
<dbReference type="GO" id="GO:0004252">
    <property type="term" value="F:serine-type endopeptidase activity"/>
    <property type="evidence" value="ECO:0007669"/>
    <property type="project" value="UniProtKB-UniRule"/>
</dbReference>
<dbReference type="OrthoDB" id="9798386at2"/>
<evidence type="ECO:0000313" key="8">
    <source>
        <dbReference type="Proteomes" id="UP000199702"/>
    </source>
</evidence>
<dbReference type="Gene3D" id="3.40.50.200">
    <property type="entry name" value="Peptidase S8/S53 domain"/>
    <property type="match status" value="2"/>
</dbReference>
<reference evidence="8" key="1">
    <citation type="submission" date="2016-10" db="EMBL/GenBank/DDBJ databases">
        <authorList>
            <person name="Varghese N."/>
            <person name="Submissions S."/>
        </authorList>
    </citation>
    <scope>NUCLEOTIDE SEQUENCE [LARGE SCALE GENOMIC DNA]</scope>
    <source>
        <strain evidence="8">DSM 17934</strain>
    </source>
</reference>
<feature type="active site" description="Charge relay system" evidence="5">
    <location>
        <position position="71"/>
    </location>
</feature>
<evidence type="ECO:0000256" key="4">
    <source>
        <dbReference type="ARBA" id="ARBA00022825"/>
    </source>
</evidence>
<dbReference type="PROSITE" id="PS51892">
    <property type="entry name" value="SUBTILASE"/>
    <property type="match status" value="1"/>
</dbReference>
<dbReference type="PROSITE" id="PS00137">
    <property type="entry name" value="SUBTILASE_HIS"/>
    <property type="match status" value="1"/>
</dbReference>